<evidence type="ECO:0000256" key="1">
    <source>
        <dbReference type="ARBA" id="ARBA00004141"/>
    </source>
</evidence>
<keyword evidence="8" id="KW-0460">Magnesium</keyword>
<dbReference type="SUPFAM" id="SSF56219">
    <property type="entry name" value="DNase I-like"/>
    <property type="match status" value="1"/>
</dbReference>
<gene>
    <name evidence="15" type="ORF">WOLCODRAFT_130230</name>
</gene>
<evidence type="ECO:0000256" key="4">
    <source>
        <dbReference type="ARBA" id="ARBA00006335"/>
    </source>
</evidence>
<evidence type="ECO:0000313" key="16">
    <source>
        <dbReference type="Proteomes" id="UP000218811"/>
    </source>
</evidence>
<evidence type="ECO:0000256" key="8">
    <source>
        <dbReference type="ARBA" id="ARBA00022842"/>
    </source>
</evidence>
<dbReference type="InterPro" id="IPR005135">
    <property type="entry name" value="Endo/exonuclease/phosphatase"/>
</dbReference>
<dbReference type="GO" id="GO:0046872">
    <property type="term" value="F:metal ion binding"/>
    <property type="evidence" value="ECO:0007669"/>
    <property type="project" value="UniProtKB-KW"/>
</dbReference>
<dbReference type="Pfam" id="PF03372">
    <property type="entry name" value="Exo_endo_phos"/>
    <property type="match status" value="1"/>
</dbReference>
<feature type="transmembrane region" description="Helical" evidence="13">
    <location>
        <begin position="375"/>
        <end position="397"/>
    </location>
</feature>
<dbReference type="Proteomes" id="UP000218811">
    <property type="component" value="Unassembled WGS sequence"/>
</dbReference>
<feature type="domain" description="Endonuclease/exonuclease/phosphatase" evidence="14">
    <location>
        <begin position="9"/>
        <end position="296"/>
    </location>
</feature>
<keyword evidence="5 13" id="KW-0812">Transmembrane</keyword>
<evidence type="ECO:0000313" key="15">
    <source>
        <dbReference type="EMBL" id="PCH34151.1"/>
    </source>
</evidence>
<keyword evidence="7" id="KW-0378">Hydrolase</keyword>
<evidence type="ECO:0000256" key="10">
    <source>
        <dbReference type="ARBA" id="ARBA00022989"/>
    </source>
</evidence>
<organism evidence="15 16">
    <name type="scientific">Wolfiporia cocos (strain MD-104)</name>
    <name type="common">Brown rot fungus</name>
    <dbReference type="NCBI Taxonomy" id="742152"/>
    <lineage>
        <taxon>Eukaryota</taxon>
        <taxon>Fungi</taxon>
        <taxon>Dikarya</taxon>
        <taxon>Basidiomycota</taxon>
        <taxon>Agaricomycotina</taxon>
        <taxon>Agaricomycetes</taxon>
        <taxon>Polyporales</taxon>
        <taxon>Phaeolaceae</taxon>
        <taxon>Wolfiporia</taxon>
    </lineage>
</organism>
<dbReference type="GO" id="GO:0004767">
    <property type="term" value="F:sphingomyelin phosphodiesterase activity"/>
    <property type="evidence" value="ECO:0007669"/>
    <property type="project" value="InterPro"/>
</dbReference>
<evidence type="ECO:0000256" key="2">
    <source>
        <dbReference type="ARBA" id="ARBA00004760"/>
    </source>
</evidence>
<evidence type="ECO:0000256" key="3">
    <source>
        <dbReference type="ARBA" id="ARBA00004991"/>
    </source>
</evidence>
<comment type="subcellular location">
    <subcellularLocation>
        <location evidence="1">Membrane</location>
        <topology evidence="1">Multi-pass membrane protein</topology>
    </subcellularLocation>
</comment>
<keyword evidence="11" id="KW-0443">Lipid metabolism</keyword>
<dbReference type="InterPro" id="IPR036691">
    <property type="entry name" value="Endo/exonu/phosph_ase_sf"/>
</dbReference>
<evidence type="ECO:0000256" key="7">
    <source>
        <dbReference type="ARBA" id="ARBA00022801"/>
    </source>
</evidence>
<evidence type="ECO:0000256" key="11">
    <source>
        <dbReference type="ARBA" id="ARBA00023098"/>
    </source>
</evidence>
<dbReference type="PANTHER" id="PTHR16320">
    <property type="entry name" value="SPHINGOMYELINASE FAMILY MEMBER"/>
    <property type="match status" value="1"/>
</dbReference>
<protein>
    <submittedName>
        <fullName evidence="15">DNase I-like protein</fullName>
    </submittedName>
</protein>
<proteinExistence type="inferred from homology"/>
<dbReference type="OMA" id="IEESSMF"/>
<keyword evidence="9" id="KW-0746">Sphingolipid metabolism</keyword>
<comment type="pathway">
    <text evidence="2">Lipid metabolism; sphingolipid metabolism.</text>
</comment>
<dbReference type="InterPro" id="IPR038772">
    <property type="entry name" value="Sph/SMPD2-like"/>
</dbReference>
<dbReference type="AlphaFoldDB" id="A0A2H3IWN6"/>
<keyword evidence="16" id="KW-1185">Reference proteome</keyword>
<dbReference type="STRING" id="742152.A0A2H3IWN6"/>
<dbReference type="GO" id="GO:0006665">
    <property type="term" value="P:sphingolipid metabolic process"/>
    <property type="evidence" value="ECO:0007669"/>
    <property type="project" value="UniProtKB-KW"/>
</dbReference>
<evidence type="ECO:0000256" key="6">
    <source>
        <dbReference type="ARBA" id="ARBA00022723"/>
    </source>
</evidence>
<evidence type="ECO:0000256" key="13">
    <source>
        <dbReference type="SAM" id="Phobius"/>
    </source>
</evidence>
<name>A0A2H3IWN6_WOLCO</name>
<dbReference type="OrthoDB" id="387657at2759"/>
<evidence type="ECO:0000259" key="14">
    <source>
        <dbReference type="Pfam" id="PF03372"/>
    </source>
</evidence>
<feature type="transmembrane region" description="Helical" evidence="13">
    <location>
        <begin position="69"/>
        <end position="92"/>
    </location>
</feature>
<evidence type="ECO:0000256" key="12">
    <source>
        <dbReference type="ARBA" id="ARBA00023136"/>
    </source>
</evidence>
<dbReference type="Gene3D" id="3.60.10.10">
    <property type="entry name" value="Endonuclease/exonuclease/phosphatase"/>
    <property type="match status" value="1"/>
</dbReference>
<reference evidence="15 16" key="1">
    <citation type="journal article" date="2012" name="Science">
        <title>The Paleozoic origin of enzymatic lignin decomposition reconstructed from 31 fungal genomes.</title>
        <authorList>
            <person name="Floudas D."/>
            <person name="Binder M."/>
            <person name="Riley R."/>
            <person name="Barry K."/>
            <person name="Blanchette R.A."/>
            <person name="Henrissat B."/>
            <person name="Martinez A.T."/>
            <person name="Otillar R."/>
            <person name="Spatafora J.W."/>
            <person name="Yadav J.S."/>
            <person name="Aerts A."/>
            <person name="Benoit I."/>
            <person name="Boyd A."/>
            <person name="Carlson A."/>
            <person name="Copeland A."/>
            <person name="Coutinho P.M."/>
            <person name="de Vries R.P."/>
            <person name="Ferreira P."/>
            <person name="Findley K."/>
            <person name="Foster B."/>
            <person name="Gaskell J."/>
            <person name="Glotzer D."/>
            <person name="Gorecki P."/>
            <person name="Heitman J."/>
            <person name="Hesse C."/>
            <person name="Hori C."/>
            <person name="Igarashi K."/>
            <person name="Jurgens J.A."/>
            <person name="Kallen N."/>
            <person name="Kersten P."/>
            <person name="Kohler A."/>
            <person name="Kuees U."/>
            <person name="Kumar T.K.A."/>
            <person name="Kuo A."/>
            <person name="LaButti K."/>
            <person name="Larrondo L.F."/>
            <person name="Lindquist E."/>
            <person name="Ling A."/>
            <person name="Lombard V."/>
            <person name="Lucas S."/>
            <person name="Lundell T."/>
            <person name="Martin R."/>
            <person name="McLaughlin D.J."/>
            <person name="Morgenstern I."/>
            <person name="Morin E."/>
            <person name="Murat C."/>
            <person name="Nagy L.G."/>
            <person name="Nolan M."/>
            <person name="Ohm R.A."/>
            <person name="Patyshakuliyeva A."/>
            <person name="Rokas A."/>
            <person name="Ruiz-Duenas F.J."/>
            <person name="Sabat G."/>
            <person name="Salamov A."/>
            <person name="Samejima M."/>
            <person name="Schmutz J."/>
            <person name="Slot J.C."/>
            <person name="St John F."/>
            <person name="Stenlid J."/>
            <person name="Sun H."/>
            <person name="Sun S."/>
            <person name="Syed K."/>
            <person name="Tsang A."/>
            <person name="Wiebenga A."/>
            <person name="Young D."/>
            <person name="Pisabarro A."/>
            <person name="Eastwood D.C."/>
            <person name="Martin F."/>
            <person name="Cullen D."/>
            <person name="Grigoriev I.V."/>
            <person name="Hibbett D.S."/>
        </authorList>
    </citation>
    <scope>NUCLEOTIDE SEQUENCE [LARGE SCALE GENOMIC DNA]</scope>
    <source>
        <strain evidence="15 16">MD-104</strain>
    </source>
</reference>
<evidence type="ECO:0000256" key="9">
    <source>
        <dbReference type="ARBA" id="ARBA00022919"/>
    </source>
</evidence>
<sequence length="457" mass="49921">MSESHLRTLTLNCWGLKYVSKHRTERIAAIATVLAASDYDIITLQEVWVHGDYEHIRASVSNRLPYSKFFYSAALGAGLAVFSRFPIIGAAINPYSLNGSPIEVIQGDWFVGKAAASVLVAHPVLGQVQVFNTHLFAPGGDSGPLHLQAHRLVNAWEFAKLARQAAEAGRYVIAAGDFNSSPTSLPMSVIRDHADLTDAWAASHPEIPPATSGLPTPMDAVHSFGITADSPLNSFSAGKHLESVARKFHGKRLDYIFFRQPSSPPASNKTPILTCTDTRVVFTDLVPGTNFSFSDHFGLEATFTISLPEGGDVLNPENTYIPAPAEPRSPNFVLTSVPSPAPVPPRALSPDSITDILQALMAAYRFSLYRSRSQLTVFAVCIMLLLVILVGSAWLPGPGANPLVIFITIFLAWLATTFLYVGFVYGRWEVNALTNVIEELEIYRGSLQHWQNHERAR</sequence>
<feature type="transmembrane region" description="Helical" evidence="13">
    <location>
        <begin position="403"/>
        <end position="425"/>
    </location>
</feature>
<dbReference type="EMBL" id="KB467831">
    <property type="protein sequence ID" value="PCH34151.1"/>
    <property type="molecule type" value="Genomic_DNA"/>
</dbReference>
<keyword evidence="12 13" id="KW-0472">Membrane</keyword>
<dbReference type="GO" id="GO:0016020">
    <property type="term" value="C:membrane"/>
    <property type="evidence" value="ECO:0007669"/>
    <property type="project" value="UniProtKB-SubCell"/>
</dbReference>
<comment type="similarity">
    <text evidence="4">Belongs to the neutral sphingomyelinase family.</text>
</comment>
<keyword evidence="10 13" id="KW-1133">Transmembrane helix</keyword>
<dbReference type="PANTHER" id="PTHR16320:SF24">
    <property type="entry name" value="PHOSPHODIESTERASE, PUTATIVE-RELATED"/>
    <property type="match status" value="1"/>
</dbReference>
<evidence type="ECO:0000256" key="5">
    <source>
        <dbReference type="ARBA" id="ARBA00022692"/>
    </source>
</evidence>
<comment type="pathway">
    <text evidence="3">Sphingolipid metabolism.</text>
</comment>
<keyword evidence="6" id="KW-0479">Metal-binding</keyword>
<accession>A0A2H3IWN6</accession>